<dbReference type="PANTHER" id="PTHR35145:SF1">
    <property type="entry name" value="CYTOPLASMIC PROTEIN"/>
    <property type="match status" value="1"/>
</dbReference>
<proteinExistence type="predicted"/>
<sequence length="120" mass="14021">MISRAELLDYARQQYGVEPDYPWQKFPDYAVLRHSNKGRKWFCLIATIPAEKLGLSPDLGRIEIANFKGEPDLIGNLRQDEGIFPAYHMNKEHWFTLKLDSPFPAEQVYALMDWSYRLTA</sequence>
<dbReference type="EMBL" id="MUYA01000003">
    <property type="protein sequence ID" value="OOS00286.1"/>
    <property type="molecule type" value="Genomic_DNA"/>
</dbReference>
<keyword evidence="2" id="KW-1185">Reference proteome</keyword>
<name>A0A1T0AUL5_9PAST</name>
<comment type="caution">
    <text evidence="1">The sequence shown here is derived from an EMBL/GenBank/DDBJ whole genome shotgun (WGS) entry which is preliminary data.</text>
</comment>
<organism evidence="1 2">
    <name type="scientific">Haemophilus paracuniculus</name>
    <dbReference type="NCBI Taxonomy" id="734"/>
    <lineage>
        <taxon>Bacteria</taxon>
        <taxon>Pseudomonadati</taxon>
        <taxon>Pseudomonadota</taxon>
        <taxon>Gammaproteobacteria</taxon>
        <taxon>Pasteurellales</taxon>
        <taxon>Pasteurellaceae</taxon>
        <taxon>Haemophilus</taxon>
    </lineage>
</organism>
<accession>A0A1T0AUL5</accession>
<dbReference type="STRING" id="734.B0187_02015"/>
<evidence type="ECO:0008006" key="3">
    <source>
        <dbReference type="Google" id="ProtNLM"/>
    </source>
</evidence>
<dbReference type="SUPFAM" id="SSF142906">
    <property type="entry name" value="YjbR-like"/>
    <property type="match status" value="1"/>
</dbReference>
<gene>
    <name evidence="1" type="ORF">B0187_02015</name>
</gene>
<dbReference type="PANTHER" id="PTHR35145">
    <property type="entry name" value="CYTOPLASMIC PROTEIN-RELATED"/>
    <property type="match status" value="1"/>
</dbReference>
<dbReference type="OrthoDB" id="3194910at2"/>
<protein>
    <recommendedName>
        <fullName evidence="3">MmcQ protein</fullName>
    </recommendedName>
</protein>
<dbReference type="Proteomes" id="UP000190867">
    <property type="component" value="Unassembled WGS sequence"/>
</dbReference>
<dbReference type="Gene3D" id="3.90.1150.30">
    <property type="match status" value="1"/>
</dbReference>
<dbReference type="InterPro" id="IPR038056">
    <property type="entry name" value="YjbR-like_sf"/>
</dbReference>
<dbReference type="InterPro" id="IPR058532">
    <property type="entry name" value="YjbR/MT2646/Rv2570-like"/>
</dbReference>
<evidence type="ECO:0000313" key="1">
    <source>
        <dbReference type="EMBL" id="OOS00286.1"/>
    </source>
</evidence>
<dbReference type="RefSeq" id="WP_078236201.1">
    <property type="nucleotide sequence ID" value="NZ_MUYA01000003.1"/>
</dbReference>
<reference evidence="1 2" key="1">
    <citation type="submission" date="2017-02" db="EMBL/GenBank/DDBJ databases">
        <title>Draft genome sequence of Haemophilus paracuniculus CCUG 43573 type strain.</title>
        <authorList>
            <person name="Engstrom-Jakobsson H."/>
            <person name="Salva-Serra F."/>
            <person name="Thorell K."/>
            <person name="Gonzales-Siles L."/>
            <person name="Karlsson R."/>
            <person name="Boulund F."/>
            <person name="Engstrand L."/>
            <person name="Kristiansson E."/>
            <person name="Moore E."/>
        </authorList>
    </citation>
    <scope>NUCLEOTIDE SEQUENCE [LARGE SCALE GENOMIC DNA]</scope>
    <source>
        <strain evidence="1 2">CCUG 43573</strain>
    </source>
</reference>
<dbReference type="Pfam" id="PF04237">
    <property type="entry name" value="YjbR"/>
    <property type="match status" value="1"/>
</dbReference>
<evidence type="ECO:0000313" key="2">
    <source>
        <dbReference type="Proteomes" id="UP000190867"/>
    </source>
</evidence>
<dbReference type="InterPro" id="IPR007351">
    <property type="entry name" value="YjbR"/>
</dbReference>
<dbReference type="AlphaFoldDB" id="A0A1T0AUL5"/>